<name>A0A8H3QFK6_9GLOM</name>
<keyword evidence="1" id="KW-0812">Transmembrane</keyword>
<gene>
    <name evidence="2" type="ORF">RCL2_000260900</name>
</gene>
<organism evidence="2 3">
    <name type="scientific">Rhizophagus clarus</name>
    <dbReference type="NCBI Taxonomy" id="94130"/>
    <lineage>
        <taxon>Eukaryota</taxon>
        <taxon>Fungi</taxon>
        <taxon>Fungi incertae sedis</taxon>
        <taxon>Mucoromycota</taxon>
        <taxon>Glomeromycotina</taxon>
        <taxon>Glomeromycetes</taxon>
        <taxon>Glomerales</taxon>
        <taxon>Glomeraceae</taxon>
        <taxon>Rhizophagus</taxon>
    </lineage>
</organism>
<protein>
    <submittedName>
        <fullName evidence="2">Uncharacterized protein</fullName>
    </submittedName>
</protein>
<dbReference type="Proteomes" id="UP000615446">
    <property type="component" value="Unassembled WGS sequence"/>
</dbReference>
<comment type="caution">
    <text evidence="2">The sequence shown here is derived from an EMBL/GenBank/DDBJ whole genome shotgun (WGS) entry which is preliminary data.</text>
</comment>
<keyword evidence="1" id="KW-0472">Membrane</keyword>
<evidence type="ECO:0000313" key="2">
    <source>
        <dbReference type="EMBL" id="GES75154.1"/>
    </source>
</evidence>
<evidence type="ECO:0000313" key="3">
    <source>
        <dbReference type="Proteomes" id="UP000615446"/>
    </source>
</evidence>
<feature type="transmembrane region" description="Helical" evidence="1">
    <location>
        <begin position="22"/>
        <end position="39"/>
    </location>
</feature>
<evidence type="ECO:0000256" key="1">
    <source>
        <dbReference type="SAM" id="Phobius"/>
    </source>
</evidence>
<sequence length="68" mass="7505">MDEGIFASLMIGFGGSSDTDGWSLFTAVLFCFLIVFLILEDSPCIGRDELELDVNFTKCFGLLLQTKC</sequence>
<keyword evidence="1" id="KW-1133">Transmembrane helix</keyword>
<accession>A0A8H3QFK6</accession>
<reference evidence="2" key="1">
    <citation type="submission" date="2019-10" db="EMBL/GenBank/DDBJ databases">
        <title>Conservation and host-specific expression of non-tandemly repeated heterogenous ribosome RNA gene in arbuscular mycorrhizal fungi.</title>
        <authorList>
            <person name="Maeda T."/>
            <person name="Kobayashi Y."/>
            <person name="Nakagawa T."/>
            <person name="Ezawa T."/>
            <person name="Yamaguchi K."/>
            <person name="Bino T."/>
            <person name="Nishimoto Y."/>
            <person name="Shigenobu S."/>
            <person name="Kawaguchi M."/>
        </authorList>
    </citation>
    <scope>NUCLEOTIDE SEQUENCE</scope>
    <source>
        <strain evidence="2">HR1</strain>
    </source>
</reference>
<dbReference type="AlphaFoldDB" id="A0A8H3QFK6"/>
<dbReference type="EMBL" id="BLAL01000013">
    <property type="protein sequence ID" value="GES75154.1"/>
    <property type="molecule type" value="Genomic_DNA"/>
</dbReference>
<proteinExistence type="predicted"/>